<evidence type="ECO:0000313" key="1">
    <source>
        <dbReference type="EMBL" id="KAG0146655.1"/>
    </source>
</evidence>
<evidence type="ECO:0000313" key="2">
    <source>
        <dbReference type="Proteomes" id="UP000886653"/>
    </source>
</evidence>
<comment type="caution">
    <text evidence="1">The sequence shown here is derived from an EMBL/GenBank/DDBJ whole genome shotgun (WGS) entry which is preliminary data.</text>
</comment>
<dbReference type="Proteomes" id="UP000886653">
    <property type="component" value="Unassembled WGS sequence"/>
</dbReference>
<dbReference type="EMBL" id="MU167258">
    <property type="protein sequence ID" value="KAG0146655.1"/>
    <property type="molecule type" value="Genomic_DNA"/>
</dbReference>
<organism evidence="1 2">
    <name type="scientific">Cronartium quercuum f. sp. fusiforme G11</name>
    <dbReference type="NCBI Taxonomy" id="708437"/>
    <lineage>
        <taxon>Eukaryota</taxon>
        <taxon>Fungi</taxon>
        <taxon>Dikarya</taxon>
        <taxon>Basidiomycota</taxon>
        <taxon>Pucciniomycotina</taxon>
        <taxon>Pucciniomycetes</taxon>
        <taxon>Pucciniales</taxon>
        <taxon>Coleosporiaceae</taxon>
        <taxon>Cronartium</taxon>
    </lineage>
</organism>
<accession>A0A9P6NGR4</accession>
<keyword evidence="2" id="KW-1185">Reference proteome</keyword>
<dbReference type="OrthoDB" id="10373128at2759"/>
<protein>
    <submittedName>
        <fullName evidence="1">Uncharacterized protein</fullName>
    </submittedName>
</protein>
<sequence length="190" mass="21270">MFFNDIQILENFKQATFPISDELDVDENENGNSAILQVEDMAGNLNMQVQILGCQIYRKTKEVLVKSQQDWSEFLVKALVAKDGAVSVVYTVVNPAQKHAEEEATLSCKQAALWAHNILAGKTTTASAIADTVPQDPKQPWLAHVLNRHGTKGTNKEGWQVYNPNNFSQYIQLTHLQMCDWAKELSPDVP</sequence>
<dbReference type="AlphaFoldDB" id="A0A9P6NGR4"/>
<reference evidence="1" key="1">
    <citation type="submission" date="2013-11" db="EMBL/GenBank/DDBJ databases">
        <title>Genome sequence of the fusiform rust pathogen reveals effectors for host alternation and coevolution with pine.</title>
        <authorList>
            <consortium name="DOE Joint Genome Institute"/>
            <person name="Smith K."/>
            <person name="Pendleton A."/>
            <person name="Kubisiak T."/>
            <person name="Anderson C."/>
            <person name="Salamov A."/>
            <person name="Aerts A."/>
            <person name="Riley R."/>
            <person name="Clum A."/>
            <person name="Lindquist E."/>
            <person name="Ence D."/>
            <person name="Campbell M."/>
            <person name="Kronenberg Z."/>
            <person name="Feau N."/>
            <person name="Dhillon B."/>
            <person name="Hamelin R."/>
            <person name="Burleigh J."/>
            <person name="Smith J."/>
            <person name="Yandell M."/>
            <person name="Nelson C."/>
            <person name="Grigoriev I."/>
            <person name="Davis J."/>
        </authorList>
    </citation>
    <scope>NUCLEOTIDE SEQUENCE</scope>
    <source>
        <strain evidence="1">G11</strain>
    </source>
</reference>
<name>A0A9P6NGR4_9BASI</name>
<proteinExistence type="predicted"/>
<gene>
    <name evidence="1" type="ORF">CROQUDRAFT_92491</name>
</gene>